<reference evidence="1" key="1">
    <citation type="submission" date="2014-11" db="EMBL/GenBank/DDBJ databases">
        <authorList>
            <person name="Amaro Gonzalez C."/>
        </authorList>
    </citation>
    <scope>NUCLEOTIDE SEQUENCE</scope>
</reference>
<accession>A0A0E9WAF1</accession>
<proteinExistence type="predicted"/>
<evidence type="ECO:0000313" key="1">
    <source>
        <dbReference type="EMBL" id="JAH87317.1"/>
    </source>
</evidence>
<dbReference type="EMBL" id="GBXM01021260">
    <property type="protein sequence ID" value="JAH87317.1"/>
    <property type="molecule type" value="Transcribed_RNA"/>
</dbReference>
<sequence>MALFKPLYTILAHQFSISYIKDNKQFKIIKYGRMQ</sequence>
<name>A0A0E9WAF1_ANGAN</name>
<reference evidence="1" key="2">
    <citation type="journal article" date="2015" name="Fish Shellfish Immunol.">
        <title>Early steps in the European eel (Anguilla anguilla)-Vibrio vulnificus interaction in the gills: Role of the RtxA13 toxin.</title>
        <authorList>
            <person name="Callol A."/>
            <person name="Pajuelo D."/>
            <person name="Ebbesson L."/>
            <person name="Teles M."/>
            <person name="MacKenzie S."/>
            <person name="Amaro C."/>
        </authorList>
    </citation>
    <scope>NUCLEOTIDE SEQUENCE</scope>
</reference>
<protein>
    <submittedName>
        <fullName evidence="1">Uncharacterized protein</fullName>
    </submittedName>
</protein>
<organism evidence="1">
    <name type="scientific">Anguilla anguilla</name>
    <name type="common">European freshwater eel</name>
    <name type="synonym">Muraena anguilla</name>
    <dbReference type="NCBI Taxonomy" id="7936"/>
    <lineage>
        <taxon>Eukaryota</taxon>
        <taxon>Metazoa</taxon>
        <taxon>Chordata</taxon>
        <taxon>Craniata</taxon>
        <taxon>Vertebrata</taxon>
        <taxon>Euteleostomi</taxon>
        <taxon>Actinopterygii</taxon>
        <taxon>Neopterygii</taxon>
        <taxon>Teleostei</taxon>
        <taxon>Anguilliformes</taxon>
        <taxon>Anguillidae</taxon>
        <taxon>Anguilla</taxon>
    </lineage>
</organism>
<dbReference type="AlphaFoldDB" id="A0A0E9WAF1"/>